<dbReference type="Proteomes" id="UP000306562">
    <property type="component" value="Chromosome"/>
</dbReference>
<name>A0AAX3I376_9PSED</name>
<dbReference type="RefSeq" id="WP_057023902.1">
    <property type="nucleotide sequence ID" value="NZ_CBCSGQ010000003.1"/>
</dbReference>
<evidence type="ECO:0000313" key="1">
    <source>
        <dbReference type="EMBL" id="VTQ92582.1"/>
    </source>
</evidence>
<protein>
    <submittedName>
        <fullName evidence="1">Uncharacterized protein</fullName>
    </submittedName>
</protein>
<gene>
    <name evidence="1" type="ORF">NCTC10696_01125</name>
</gene>
<sequence>MDLEDRRQLAEELVSVISKRLSGELCTGTGKQMRERMLEMSTLLSRVTAVVMHEGPADGELLSRIQRYEAEMVQSSARAPAPLMVVK</sequence>
<evidence type="ECO:0000313" key="2">
    <source>
        <dbReference type="Proteomes" id="UP000306562"/>
    </source>
</evidence>
<accession>A0AAX3I376</accession>
<organism evidence="1 2">
    <name type="scientific">Pseudomonas synxantha</name>
    <dbReference type="NCBI Taxonomy" id="47883"/>
    <lineage>
        <taxon>Bacteria</taxon>
        <taxon>Pseudomonadati</taxon>
        <taxon>Pseudomonadota</taxon>
        <taxon>Gammaproteobacteria</taxon>
        <taxon>Pseudomonadales</taxon>
        <taxon>Pseudomonadaceae</taxon>
        <taxon>Pseudomonas</taxon>
    </lineage>
</organism>
<dbReference type="AlphaFoldDB" id="A0AAX3I376"/>
<reference evidence="1 2" key="1">
    <citation type="submission" date="2019-05" db="EMBL/GenBank/DDBJ databases">
        <authorList>
            <consortium name="Pathogen Informatics"/>
        </authorList>
    </citation>
    <scope>NUCLEOTIDE SEQUENCE [LARGE SCALE GENOMIC DNA]</scope>
    <source>
        <strain evidence="1 2">NCTC10696</strain>
    </source>
</reference>
<proteinExistence type="predicted"/>
<dbReference type="EMBL" id="LR590482">
    <property type="protein sequence ID" value="VTQ92582.1"/>
    <property type="molecule type" value="Genomic_DNA"/>
</dbReference>